<name>A0AAU2H9B6_9ACTN</name>
<dbReference type="AlphaFoldDB" id="A0AAU2H9B6"/>
<sequence>MGIYLVSIGSEDWDDEEVLKPTARALTTELRRLKLPPLTPPPPHAFVPGSGTTFEEKLNRPMDSFSALCRAQPDGQDRSDALLGWDLLLPITLPEPIELRVPSPHGDITIAHSAATVLAAAQTLARQLALPPQTPAYCDNLNLTNWFDSPEAQRAAETHPGPWQDNLDAAFYTAMYLRAAEHSLRNACPLHYS</sequence>
<accession>A0AAU2H9B6</accession>
<gene>
    <name evidence="1" type="ORF">OHV25_37185</name>
</gene>
<reference evidence="1" key="1">
    <citation type="submission" date="2022-10" db="EMBL/GenBank/DDBJ databases">
        <title>The complete genomes of actinobacterial strains from the NBC collection.</title>
        <authorList>
            <person name="Joergensen T.S."/>
            <person name="Alvarez Arevalo M."/>
            <person name="Sterndorff E.B."/>
            <person name="Faurdal D."/>
            <person name="Vuksanovic O."/>
            <person name="Mourched A.-S."/>
            <person name="Charusanti P."/>
            <person name="Shaw S."/>
            <person name="Blin K."/>
            <person name="Weber T."/>
        </authorList>
    </citation>
    <scope>NUCLEOTIDE SEQUENCE</scope>
    <source>
        <strain evidence="1">NBC_00060</strain>
    </source>
</reference>
<proteinExistence type="predicted"/>
<dbReference type="EMBL" id="CP108253">
    <property type="protein sequence ID" value="WTU44824.1"/>
    <property type="molecule type" value="Genomic_DNA"/>
</dbReference>
<protein>
    <submittedName>
        <fullName evidence="1">Uncharacterized protein</fullName>
    </submittedName>
</protein>
<organism evidence="1">
    <name type="scientific">Streptomyces sp. NBC_00060</name>
    <dbReference type="NCBI Taxonomy" id="2975636"/>
    <lineage>
        <taxon>Bacteria</taxon>
        <taxon>Bacillati</taxon>
        <taxon>Actinomycetota</taxon>
        <taxon>Actinomycetes</taxon>
        <taxon>Kitasatosporales</taxon>
        <taxon>Streptomycetaceae</taxon>
        <taxon>Streptomyces</taxon>
    </lineage>
</organism>
<evidence type="ECO:0000313" key="1">
    <source>
        <dbReference type="EMBL" id="WTU44824.1"/>
    </source>
</evidence>